<reference evidence="1" key="1">
    <citation type="submission" date="2022-04" db="EMBL/GenBank/DDBJ databases">
        <title>Genome of the entomopathogenic fungus Entomophthora muscae.</title>
        <authorList>
            <person name="Elya C."/>
            <person name="Lovett B.R."/>
            <person name="Lee E."/>
            <person name="Macias A.M."/>
            <person name="Hajek A.E."/>
            <person name="De Bivort B.L."/>
            <person name="Kasson M.T."/>
            <person name="De Fine Licht H.H."/>
            <person name="Stajich J.E."/>
        </authorList>
    </citation>
    <scope>NUCLEOTIDE SEQUENCE</scope>
    <source>
        <strain evidence="1">Berkeley</strain>
    </source>
</reference>
<evidence type="ECO:0000313" key="1">
    <source>
        <dbReference type="EMBL" id="KAJ9072740.1"/>
    </source>
</evidence>
<dbReference type="Proteomes" id="UP001165960">
    <property type="component" value="Unassembled WGS sequence"/>
</dbReference>
<evidence type="ECO:0000313" key="2">
    <source>
        <dbReference type="Proteomes" id="UP001165960"/>
    </source>
</evidence>
<accession>A0ACC2TDT0</accession>
<sequence>MLVSLVMSISPQDNLVCSLPRVKLMESLLHCCCVREFFPEYSNTSFDILGLPDINKVLDTQATWVNTSQDRD</sequence>
<dbReference type="EMBL" id="QTSX02002969">
    <property type="protein sequence ID" value="KAJ9072740.1"/>
    <property type="molecule type" value="Genomic_DNA"/>
</dbReference>
<proteinExistence type="predicted"/>
<gene>
    <name evidence="1" type="ORF">DSO57_1024133</name>
</gene>
<protein>
    <submittedName>
        <fullName evidence="1">Uncharacterized protein</fullName>
    </submittedName>
</protein>
<comment type="caution">
    <text evidence="1">The sequence shown here is derived from an EMBL/GenBank/DDBJ whole genome shotgun (WGS) entry which is preliminary data.</text>
</comment>
<name>A0ACC2TDT0_9FUNG</name>
<keyword evidence="2" id="KW-1185">Reference proteome</keyword>
<organism evidence="1 2">
    <name type="scientific">Entomophthora muscae</name>
    <dbReference type="NCBI Taxonomy" id="34485"/>
    <lineage>
        <taxon>Eukaryota</taxon>
        <taxon>Fungi</taxon>
        <taxon>Fungi incertae sedis</taxon>
        <taxon>Zoopagomycota</taxon>
        <taxon>Entomophthoromycotina</taxon>
        <taxon>Entomophthoromycetes</taxon>
        <taxon>Entomophthorales</taxon>
        <taxon>Entomophthoraceae</taxon>
        <taxon>Entomophthora</taxon>
    </lineage>
</organism>